<gene>
    <name evidence="1" type="ORF">L484_027947</name>
</gene>
<dbReference type="AlphaFoldDB" id="W9SW45"/>
<accession>W9SW45</accession>
<keyword evidence="2" id="KW-1185">Reference proteome</keyword>
<evidence type="ECO:0000313" key="1">
    <source>
        <dbReference type="EMBL" id="EXC30772.1"/>
    </source>
</evidence>
<evidence type="ECO:0000313" key="2">
    <source>
        <dbReference type="Proteomes" id="UP000030645"/>
    </source>
</evidence>
<reference evidence="2" key="1">
    <citation type="submission" date="2013-01" db="EMBL/GenBank/DDBJ databases">
        <title>Draft Genome Sequence of a Mulberry Tree, Morus notabilis C.K. Schneid.</title>
        <authorList>
            <person name="He N."/>
            <person name="Zhao S."/>
        </authorList>
    </citation>
    <scope>NUCLEOTIDE SEQUENCE</scope>
</reference>
<proteinExistence type="predicted"/>
<protein>
    <submittedName>
        <fullName evidence="1">Uncharacterized protein</fullName>
    </submittedName>
</protein>
<dbReference type="Proteomes" id="UP000030645">
    <property type="component" value="Unassembled WGS sequence"/>
</dbReference>
<sequence length="82" mass="9286">MTATLLTSNISTLSEQNGFGDDDDCGFDDIRVRKDNECDGEVGIEDTRVVDFSQRGNMFYDFLNILSDGNYDHNQMTKGLFF</sequence>
<organism evidence="1 2">
    <name type="scientific">Morus notabilis</name>
    <dbReference type="NCBI Taxonomy" id="981085"/>
    <lineage>
        <taxon>Eukaryota</taxon>
        <taxon>Viridiplantae</taxon>
        <taxon>Streptophyta</taxon>
        <taxon>Embryophyta</taxon>
        <taxon>Tracheophyta</taxon>
        <taxon>Spermatophyta</taxon>
        <taxon>Magnoliopsida</taxon>
        <taxon>eudicotyledons</taxon>
        <taxon>Gunneridae</taxon>
        <taxon>Pentapetalae</taxon>
        <taxon>rosids</taxon>
        <taxon>fabids</taxon>
        <taxon>Rosales</taxon>
        <taxon>Moraceae</taxon>
        <taxon>Moreae</taxon>
        <taxon>Morus</taxon>
    </lineage>
</organism>
<name>W9SW45_9ROSA</name>
<dbReference type="EMBL" id="KE346217">
    <property type="protein sequence ID" value="EXC30772.1"/>
    <property type="molecule type" value="Genomic_DNA"/>
</dbReference>